<reference evidence="2 3" key="1">
    <citation type="submission" date="2024-08" db="EMBL/GenBank/DDBJ databases">
        <authorList>
            <person name="Cucini C."/>
            <person name="Frati F."/>
        </authorList>
    </citation>
    <scope>NUCLEOTIDE SEQUENCE [LARGE SCALE GENOMIC DNA]</scope>
</reference>
<evidence type="ECO:0000259" key="1">
    <source>
        <dbReference type="PROSITE" id="PS50304"/>
    </source>
</evidence>
<dbReference type="SMART" id="SM00333">
    <property type="entry name" value="TUDOR"/>
    <property type="match status" value="1"/>
</dbReference>
<dbReference type="Proteomes" id="UP001642540">
    <property type="component" value="Unassembled WGS sequence"/>
</dbReference>
<dbReference type="PROSITE" id="PS50304">
    <property type="entry name" value="TUDOR"/>
    <property type="match status" value="1"/>
</dbReference>
<sequence length="477" mass="54671">MSPTTTRNGDVFGKSDQQAVEEEVVSGEGGDLFADIDESEIVSASPIIRATLQDLLPPEPLENIVDHKFKMMDYSQDIYNEINIMSVEVKSDEGFRLDEEILDIAQDDDLTLGTVPALKEIVLTIKPKDGLYHRAIVVKIKKKAGEVFVHFFDVGGFTWVKFEALKPVNKEIMKFPILGYHMRLQDVQSTSKLTLRSEYLAKMKRMERRTYRLQLGRPVPNPGVFTEKKMAILLRWNSRKSLADDITALRVWEWEQFSHGKCTDNEICEKGSFGKRFRRLSPSELITTFVIQNGVEFSAQASHVEPEDEGSDKPLLRVTLLDLPIYQNYFDVLHAQLQRYATLITPAPFCPAIGECCMFKLVSTSRYVRNIKCPGRWCRAIRRDVDIIYLPDFDDSIPYTAIPSNDYDIRRIYAEFFKVPILVVPILPQKNGIDIPLSKAQEIFTLNTRFSFKITRPKNVANELDGYYAEYSNLPQQ</sequence>
<dbReference type="Gene3D" id="2.30.30.140">
    <property type="match status" value="1"/>
</dbReference>
<evidence type="ECO:0000313" key="3">
    <source>
        <dbReference type="Proteomes" id="UP001642540"/>
    </source>
</evidence>
<dbReference type="EMBL" id="CAXLJM020000024">
    <property type="protein sequence ID" value="CAL8091272.1"/>
    <property type="molecule type" value="Genomic_DNA"/>
</dbReference>
<proteinExistence type="predicted"/>
<dbReference type="InterPro" id="IPR035437">
    <property type="entry name" value="SNase_OB-fold_sf"/>
</dbReference>
<dbReference type="CDD" id="cd20379">
    <property type="entry name" value="Tudor_dTUD-like"/>
    <property type="match status" value="1"/>
</dbReference>
<dbReference type="InterPro" id="IPR002999">
    <property type="entry name" value="Tudor"/>
</dbReference>
<dbReference type="Pfam" id="PF00567">
    <property type="entry name" value="TUDOR"/>
    <property type="match status" value="1"/>
</dbReference>
<evidence type="ECO:0000313" key="2">
    <source>
        <dbReference type="EMBL" id="CAL8091272.1"/>
    </source>
</evidence>
<organism evidence="2 3">
    <name type="scientific">Orchesella dallaii</name>
    <dbReference type="NCBI Taxonomy" id="48710"/>
    <lineage>
        <taxon>Eukaryota</taxon>
        <taxon>Metazoa</taxon>
        <taxon>Ecdysozoa</taxon>
        <taxon>Arthropoda</taxon>
        <taxon>Hexapoda</taxon>
        <taxon>Collembola</taxon>
        <taxon>Entomobryomorpha</taxon>
        <taxon>Entomobryoidea</taxon>
        <taxon>Orchesellidae</taxon>
        <taxon>Orchesellinae</taxon>
        <taxon>Orchesella</taxon>
    </lineage>
</organism>
<comment type="caution">
    <text evidence="2">The sequence shown here is derived from an EMBL/GenBank/DDBJ whole genome shotgun (WGS) entry which is preliminary data.</text>
</comment>
<dbReference type="Gene3D" id="2.40.50.90">
    <property type="match status" value="1"/>
</dbReference>
<feature type="domain" description="Tudor" evidence="1">
    <location>
        <begin position="115"/>
        <end position="175"/>
    </location>
</feature>
<protein>
    <recommendedName>
        <fullName evidence="1">Tudor domain-containing protein</fullName>
    </recommendedName>
</protein>
<dbReference type="SUPFAM" id="SSF63748">
    <property type="entry name" value="Tudor/PWWP/MBT"/>
    <property type="match status" value="1"/>
</dbReference>
<gene>
    <name evidence="2" type="ORF">ODALV1_LOCUS7887</name>
</gene>
<keyword evidence="3" id="KW-1185">Reference proteome</keyword>
<name>A0ABP1Q6J8_9HEXA</name>
<accession>A0ABP1Q6J8</accession>